<sequence length="108" mass="12087">MIIKIFTFVVIIAAINAIPISSHKENKTEIETLVKEGLVGFVPVVLPLEDIEKFSKTQENESVHNVQKRSLRGDNPSNDLLADFEGANYENPLTGLERRIKTLPTWVG</sequence>
<dbReference type="EMBL" id="CAKOGL010000008">
    <property type="protein sequence ID" value="CAH2089564.1"/>
    <property type="molecule type" value="Genomic_DNA"/>
</dbReference>
<proteinExistence type="predicted"/>
<evidence type="ECO:0000313" key="2">
    <source>
        <dbReference type="EMBL" id="CAH2089561.1"/>
    </source>
</evidence>
<dbReference type="AlphaFoldDB" id="A0AAU9TRM9"/>
<evidence type="ECO:0000256" key="1">
    <source>
        <dbReference type="SAM" id="SignalP"/>
    </source>
</evidence>
<feature type="chain" id="PRO_5044713172" evidence="1">
    <location>
        <begin position="18"/>
        <end position="108"/>
    </location>
</feature>
<dbReference type="Proteomes" id="UP001153954">
    <property type="component" value="Unassembled WGS sequence"/>
</dbReference>
<name>A0AAU9TRM9_EUPED</name>
<comment type="caution">
    <text evidence="2">The sequence shown here is derived from an EMBL/GenBank/DDBJ whole genome shotgun (WGS) entry which is preliminary data.</text>
</comment>
<feature type="signal peptide" evidence="1">
    <location>
        <begin position="1"/>
        <end position="17"/>
    </location>
</feature>
<protein>
    <submittedName>
        <fullName evidence="2">Uncharacterized protein</fullName>
    </submittedName>
</protein>
<keyword evidence="4" id="KW-1185">Reference proteome</keyword>
<dbReference type="EMBL" id="CAKOGL010000008">
    <property type="protein sequence ID" value="CAH2089561.1"/>
    <property type="molecule type" value="Genomic_DNA"/>
</dbReference>
<reference evidence="2" key="1">
    <citation type="submission" date="2022-03" db="EMBL/GenBank/DDBJ databases">
        <authorList>
            <person name="Tunstrom K."/>
        </authorList>
    </citation>
    <scope>NUCLEOTIDE SEQUENCE</scope>
</reference>
<keyword evidence="1" id="KW-0732">Signal</keyword>
<evidence type="ECO:0000313" key="3">
    <source>
        <dbReference type="EMBL" id="CAH2089564.1"/>
    </source>
</evidence>
<accession>A0AAU9TRM9</accession>
<organism evidence="2 4">
    <name type="scientific">Euphydryas editha</name>
    <name type="common">Edith's checkerspot</name>
    <dbReference type="NCBI Taxonomy" id="104508"/>
    <lineage>
        <taxon>Eukaryota</taxon>
        <taxon>Metazoa</taxon>
        <taxon>Ecdysozoa</taxon>
        <taxon>Arthropoda</taxon>
        <taxon>Hexapoda</taxon>
        <taxon>Insecta</taxon>
        <taxon>Pterygota</taxon>
        <taxon>Neoptera</taxon>
        <taxon>Endopterygota</taxon>
        <taxon>Lepidoptera</taxon>
        <taxon>Glossata</taxon>
        <taxon>Ditrysia</taxon>
        <taxon>Papilionoidea</taxon>
        <taxon>Nymphalidae</taxon>
        <taxon>Nymphalinae</taxon>
        <taxon>Euphydryas</taxon>
    </lineage>
</organism>
<evidence type="ECO:0000313" key="4">
    <source>
        <dbReference type="Proteomes" id="UP001153954"/>
    </source>
</evidence>
<gene>
    <name evidence="2" type="ORF">EEDITHA_LOCUS5603</name>
    <name evidence="3" type="ORF">EEDITHA_LOCUS5606</name>
</gene>